<dbReference type="SUPFAM" id="SSF89095">
    <property type="entry name" value="GatB/YqeY motif"/>
    <property type="match status" value="1"/>
</dbReference>
<keyword evidence="3" id="KW-1185">Reference proteome</keyword>
<sequence>MISKSMFRASARACSRCYATSTSSTPPMLLKIRKDLKTAMQNKDANRLAVLRSLLSSTLNASKTSNPINTDMQVLALLRKNVTASKTASDEFKNAGRQDLADKEENQMRIMEEYADSVKMMGDDEVRSVVQDLVNSLKSAGTNVKAGDVLRKVFSPDILGDKPVDKGDVSRIVKEVLAAS</sequence>
<reference evidence="2 3" key="1">
    <citation type="submission" date="2024-06" db="EMBL/GenBank/DDBJ databases">
        <title>Complete genome of Phlyctema vagabunda strain 19-DSS-EL-015.</title>
        <authorList>
            <person name="Fiorenzani C."/>
        </authorList>
    </citation>
    <scope>NUCLEOTIDE SEQUENCE [LARGE SCALE GENOMIC DNA]</scope>
    <source>
        <strain evidence="2 3">19-DSS-EL-015</strain>
    </source>
</reference>
<comment type="caution">
    <text evidence="2">The sequence shown here is derived from an EMBL/GenBank/DDBJ whole genome shotgun (WGS) entry which is preliminary data.</text>
</comment>
<dbReference type="Pfam" id="PF09424">
    <property type="entry name" value="YqeY"/>
    <property type="match status" value="1"/>
</dbReference>
<evidence type="ECO:0000313" key="2">
    <source>
        <dbReference type="EMBL" id="KAL3418262.1"/>
    </source>
</evidence>
<evidence type="ECO:0000313" key="3">
    <source>
        <dbReference type="Proteomes" id="UP001629113"/>
    </source>
</evidence>
<dbReference type="EMBL" id="JBFCZG010000009">
    <property type="protein sequence ID" value="KAL3418262.1"/>
    <property type="molecule type" value="Genomic_DNA"/>
</dbReference>
<accession>A0ABR4P4M8</accession>
<gene>
    <name evidence="1" type="primary">AIM41</name>
    <name evidence="2" type="ORF">PVAG01_09978</name>
</gene>
<proteinExistence type="inferred from homology"/>
<organism evidence="2 3">
    <name type="scientific">Phlyctema vagabunda</name>
    <dbReference type="NCBI Taxonomy" id="108571"/>
    <lineage>
        <taxon>Eukaryota</taxon>
        <taxon>Fungi</taxon>
        <taxon>Dikarya</taxon>
        <taxon>Ascomycota</taxon>
        <taxon>Pezizomycotina</taxon>
        <taxon>Leotiomycetes</taxon>
        <taxon>Helotiales</taxon>
        <taxon>Dermateaceae</taxon>
        <taxon>Phlyctema</taxon>
    </lineage>
</organism>
<dbReference type="Proteomes" id="UP001629113">
    <property type="component" value="Unassembled WGS sequence"/>
</dbReference>
<comment type="similarity">
    <text evidence="1">Belongs to the AIM41 family.</text>
</comment>
<dbReference type="InterPro" id="IPR003789">
    <property type="entry name" value="Asn/Gln_tRNA_amidoTrase-B-like"/>
</dbReference>
<comment type="subcellular location">
    <subcellularLocation>
        <location evidence="1">Mitochondrion</location>
    </subcellularLocation>
</comment>
<dbReference type="PANTHER" id="PTHR28055:SF1">
    <property type="entry name" value="ALTERED INHERITANCE OF MITOCHONDRIA PROTEIN 41, MITOCHONDRIAL"/>
    <property type="match status" value="1"/>
</dbReference>
<dbReference type="InterPro" id="IPR042184">
    <property type="entry name" value="YqeY/Aim41_N"/>
</dbReference>
<dbReference type="PANTHER" id="PTHR28055">
    <property type="entry name" value="ALTERED INHERITANCE OF MITOCHONDRIA PROTEIN 41, MITOCHONDRIAL"/>
    <property type="match status" value="1"/>
</dbReference>
<dbReference type="Gene3D" id="1.10.1510.10">
    <property type="entry name" value="Uncharacterised protein YqeY/AIM41 PF09424, N-terminal domain"/>
    <property type="match status" value="1"/>
</dbReference>
<name>A0ABR4P4M8_9HELO</name>
<keyword evidence="1" id="KW-0496">Mitochondrion</keyword>
<evidence type="ECO:0000256" key="1">
    <source>
        <dbReference type="RuleBase" id="RU365099"/>
    </source>
</evidence>
<protein>
    <recommendedName>
        <fullName evidence="1">Altered inheritance of mitochondria protein 41</fullName>
    </recommendedName>
</protein>
<dbReference type="InterPro" id="IPR019004">
    <property type="entry name" value="YqeY/Aim41"/>
</dbReference>